<accession>A0A0V1F278</accession>
<dbReference type="Proteomes" id="UP000054995">
    <property type="component" value="Unassembled WGS sequence"/>
</dbReference>
<protein>
    <submittedName>
        <fullName evidence="1">Uncharacterized protein</fullName>
    </submittedName>
</protein>
<dbReference type="EMBL" id="JYDT01000760">
    <property type="protein sequence ID" value="KRY80148.1"/>
    <property type="molecule type" value="Genomic_DNA"/>
</dbReference>
<comment type="caution">
    <text evidence="1">The sequence shown here is derived from an EMBL/GenBank/DDBJ whole genome shotgun (WGS) entry which is preliminary data.</text>
</comment>
<proteinExistence type="predicted"/>
<evidence type="ECO:0000313" key="1">
    <source>
        <dbReference type="EMBL" id="KRY80148.1"/>
    </source>
</evidence>
<keyword evidence="2" id="KW-1185">Reference proteome</keyword>
<dbReference type="AlphaFoldDB" id="A0A0V1F278"/>
<reference evidence="1 2" key="1">
    <citation type="submission" date="2015-01" db="EMBL/GenBank/DDBJ databases">
        <title>Evolution of Trichinella species and genotypes.</title>
        <authorList>
            <person name="Korhonen P.K."/>
            <person name="Edoardo P."/>
            <person name="Giuseppe L.R."/>
            <person name="Gasser R.B."/>
        </authorList>
    </citation>
    <scope>NUCLEOTIDE SEQUENCE [LARGE SCALE GENOMIC DNA]</scope>
    <source>
        <strain evidence="1">ISS470</strain>
    </source>
</reference>
<organism evidence="1 2">
    <name type="scientific">Trichinella pseudospiralis</name>
    <name type="common">Parasitic roundworm</name>
    <dbReference type="NCBI Taxonomy" id="6337"/>
    <lineage>
        <taxon>Eukaryota</taxon>
        <taxon>Metazoa</taxon>
        <taxon>Ecdysozoa</taxon>
        <taxon>Nematoda</taxon>
        <taxon>Enoplea</taxon>
        <taxon>Dorylaimia</taxon>
        <taxon>Trichinellida</taxon>
        <taxon>Trichinellidae</taxon>
        <taxon>Trichinella</taxon>
    </lineage>
</organism>
<sequence>MSHTEFVRVSVSLIKILWNRIEGFGKYRGILTGTHGINGF</sequence>
<evidence type="ECO:0000313" key="2">
    <source>
        <dbReference type="Proteomes" id="UP000054995"/>
    </source>
</evidence>
<gene>
    <name evidence="1" type="ORF">T4D_7715</name>
</gene>
<name>A0A0V1F278_TRIPS</name>